<evidence type="ECO:0000256" key="5">
    <source>
        <dbReference type="ARBA" id="ARBA00022692"/>
    </source>
</evidence>
<dbReference type="SUPFAM" id="SSF56954">
    <property type="entry name" value="Outer membrane efflux proteins (OEP)"/>
    <property type="match status" value="1"/>
</dbReference>
<dbReference type="InterPro" id="IPR051906">
    <property type="entry name" value="TolC-like"/>
</dbReference>
<dbReference type="Pfam" id="PF02321">
    <property type="entry name" value="OEP"/>
    <property type="match status" value="1"/>
</dbReference>
<name>A0ABV7Z1B6_9BACT</name>
<sequence length="446" mass="50284">MNKTKYVLALLAWMLISFNLRAQTAFSIDEAVDYGIKNHANAKNAMVGMQDAELQIKEIKVSGLPQINGQFSYTYNAIVPSQLIDAKNFDPTAADGEVVKFKFGVPWGGQTGISLNQLIFDATWLVGLRAADTYRLMAKLELSKSEVAIAENVKKAYFSALVAEQRATILDLNIERIDSVIFQTEQYYKQGFAEKIDVDRLQVQRNNLVTERQKLSNLISLTYQLLKFQMAFPIDSKITLKEKLNEEDVNRLRTILAEEVNPDNRVEFAQLETNRNLTLLNIERIQKGAYPSVGFAGTFGAGHSNTVFNPFERWFGSSALTLNVRIPIYDSGLRRVQADRQRLNLIKLDNGAELLKESFKLENAQAYTNLKNGFETLEVQKRNMELAQEVLRVSKIKFQQGLGSSLEVVNGESDLKAAQNNYFSALYDVLIAKVDLDKAQGKLIKK</sequence>
<dbReference type="EMBL" id="JBHRYQ010000001">
    <property type="protein sequence ID" value="MFC3812107.1"/>
    <property type="molecule type" value="Genomic_DNA"/>
</dbReference>
<dbReference type="PANTHER" id="PTHR30026">
    <property type="entry name" value="OUTER MEMBRANE PROTEIN TOLC"/>
    <property type="match status" value="1"/>
</dbReference>
<comment type="subcellular location">
    <subcellularLocation>
        <location evidence="1">Cell outer membrane</location>
    </subcellularLocation>
</comment>
<evidence type="ECO:0000256" key="4">
    <source>
        <dbReference type="ARBA" id="ARBA00022452"/>
    </source>
</evidence>
<comment type="caution">
    <text evidence="9">The sequence shown here is derived from an EMBL/GenBank/DDBJ whole genome shotgun (WGS) entry which is preliminary data.</text>
</comment>
<dbReference type="Gene3D" id="1.20.1600.10">
    <property type="entry name" value="Outer membrane efflux proteins (OEP)"/>
    <property type="match status" value="1"/>
</dbReference>
<keyword evidence="8" id="KW-0732">Signal</keyword>
<keyword evidence="4" id="KW-1134">Transmembrane beta strand</keyword>
<dbReference type="PANTHER" id="PTHR30026:SF20">
    <property type="entry name" value="OUTER MEMBRANE PROTEIN TOLC"/>
    <property type="match status" value="1"/>
</dbReference>
<reference evidence="10" key="1">
    <citation type="journal article" date="2019" name="Int. J. Syst. Evol. Microbiol.">
        <title>The Global Catalogue of Microorganisms (GCM) 10K type strain sequencing project: providing services to taxonomists for standard genome sequencing and annotation.</title>
        <authorList>
            <consortium name="The Broad Institute Genomics Platform"/>
            <consortium name="The Broad Institute Genome Sequencing Center for Infectious Disease"/>
            <person name="Wu L."/>
            <person name="Ma J."/>
        </authorList>
    </citation>
    <scope>NUCLEOTIDE SEQUENCE [LARGE SCALE GENOMIC DNA]</scope>
    <source>
        <strain evidence="10">CECT 7956</strain>
    </source>
</reference>
<feature type="chain" id="PRO_5047342165" evidence="8">
    <location>
        <begin position="23"/>
        <end position="446"/>
    </location>
</feature>
<organism evidence="9 10">
    <name type="scientific">Lacihabitans lacunae</name>
    <dbReference type="NCBI Taxonomy" id="1028214"/>
    <lineage>
        <taxon>Bacteria</taxon>
        <taxon>Pseudomonadati</taxon>
        <taxon>Bacteroidota</taxon>
        <taxon>Cytophagia</taxon>
        <taxon>Cytophagales</taxon>
        <taxon>Leadbetterellaceae</taxon>
        <taxon>Lacihabitans</taxon>
    </lineage>
</organism>
<keyword evidence="10" id="KW-1185">Reference proteome</keyword>
<keyword evidence="3" id="KW-0813">Transport</keyword>
<gene>
    <name evidence="9" type="ORF">ACFOOI_15710</name>
</gene>
<keyword evidence="7" id="KW-0998">Cell outer membrane</keyword>
<evidence type="ECO:0000256" key="1">
    <source>
        <dbReference type="ARBA" id="ARBA00004442"/>
    </source>
</evidence>
<feature type="signal peptide" evidence="8">
    <location>
        <begin position="1"/>
        <end position="22"/>
    </location>
</feature>
<keyword evidence="5" id="KW-0812">Transmembrane</keyword>
<proteinExistence type="inferred from homology"/>
<evidence type="ECO:0000313" key="10">
    <source>
        <dbReference type="Proteomes" id="UP001595616"/>
    </source>
</evidence>
<evidence type="ECO:0000256" key="3">
    <source>
        <dbReference type="ARBA" id="ARBA00022448"/>
    </source>
</evidence>
<dbReference type="RefSeq" id="WP_379838971.1">
    <property type="nucleotide sequence ID" value="NZ_JBHRYQ010000001.1"/>
</dbReference>
<evidence type="ECO:0000313" key="9">
    <source>
        <dbReference type="EMBL" id="MFC3812107.1"/>
    </source>
</evidence>
<evidence type="ECO:0000256" key="7">
    <source>
        <dbReference type="ARBA" id="ARBA00023237"/>
    </source>
</evidence>
<dbReference type="Proteomes" id="UP001595616">
    <property type="component" value="Unassembled WGS sequence"/>
</dbReference>
<protein>
    <submittedName>
        <fullName evidence="9">TolC family protein</fullName>
    </submittedName>
</protein>
<evidence type="ECO:0000256" key="8">
    <source>
        <dbReference type="SAM" id="SignalP"/>
    </source>
</evidence>
<dbReference type="InterPro" id="IPR003423">
    <property type="entry name" value="OMP_efflux"/>
</dbReference>
<keyword evidence="6" id="KW-0472">Membrane</keyword>
<evidence type="ECO:0000256" key="6">
    <source>
        <dbReference type="ARBA" id="ARBA00023136"/>
    </source>
</evidence>
<comment type="similarity">
    <text evidence="2">Belongs to the outer membrane factor (OMF) (TC 1.B.17) family.</text>
</comment>
<evidence type="ECO:0000256" key="2">
    <source>
        <dbReference type="ARBA" id="ARBA00007613"/>
    </source>
</evidence>
<accession>A0ABV7Z1B6</accession>